<dbReference type="NCBIfam" id="TIGR00231">
    <property type="entry name" value="small_GTP"/>
    <property type="match status" value="1"/>
</dbReference>
<evidence type="ECO:0000256" key="4">
    <source>
        <dbReference type="PIRSR" id="PIRSR606689-2"/>
    </source>
</evidence>
<dbReference type="InterPro" id="IPR006689">
    <property type="entry name" value="Small_GTPase_ARF/SAR"/>
</dbReference>
<evidence type="ECO:0000313" key="6">
    <source>
        <dbReference type="Proteomes" id="UP000485058"/>
    </source>
</evidence>
<gene>
    <name evidence="5" type="ORF">HaLaN_03413</name>
</gene>
<evidence type="ECO:0000256" key="1">
    <source>
        <dbReference type="ARBA" id="ARBA00022741"/>
    </source>
</evidence>
<keyword evidence="2 3" id="KW-0342">GTP-binding</keyword>
<name>A0A699YQK4_HAELA</name>
<dbReference type="PANTHER" id="PTHR45697">
    <property type="entry name" value="ADP-RIBOSYLATION FACTOR-LIKE PROTEIN 2-RELATED"/>
    <property type="match status" value="1"/>
</dbReference>
<dbReference type="InterPro" id="IPR005225">
    <property type="entry name" value="Small_GTP-bd"/>
</dbReference>
<proteinExistence type="predicted"/>
<dbReference type="SUPFAM" id="SSF52540">
    <property type="entry name" value="P-loop containing nucleoside triphosphate hydrolases"/>
    <property type="match status" value="1"/>
</dbReference>
<dbReference type="InterPro" id="IPR044612">
    <property type="entry name" value="ARL2/3"/>
</dbReference>
<dbReference type="Proteomes" id="UP000485058">
    <property type="component" value="Unassembled WGS sequence"/>
</dbReference>
<organism evidence="5 6">
    <name type="scientific">Haematococcus lacustris</name>
    <name type="common">Green alga</name>
    <name type="synonym">Haematococcus pluvialis</name>
    <dbReference type="NCBI Taxonomy" id="44745"/>
    <lineage>
        <taxon>Eukaryota</taxon>
        <taxon>Viridiplantae</taxon>
        <taxon>Chlorophyta</taxon>
        <taxon>core chlorophytes</taxon>
        <taxon>Chlorophyceae</taxon>
        <taxon>CS clade</taxon>
        <taxon>Chlamydomonadales</taxon>
        <taxon>Haematococcaceae</taxon>
        <taxon>Haematococcus</taxon>
    </lineage>
</organism>
<sequence>GLDNAGKTTIVKRLNGEDITTISPTLGFNIKSMSYRGFKLNIWDVGGQKTLRPYWRNYFEKTDGLIWVVDSAGKPGPVGWPGAAAGGTPVWRNAAHLCEQAGHPQCAGTPRTGAGSKVQGHHQAALSGGCVQRRSRFRPPGRL</sequence>
<protein>
    <recommendedName>
        <fullName evidence="7">ADP-ribosylation factor-like protein 2</fullName>
    </recommendedName>
</protein>
<dbReference type="Gene3D" id="3.40.50.300">
    <property type="entry name" value="P-loop containing nucleotide triphosphate hydrolases"/>
    <property type="match status" value="1"/>
</dbReference>
<dbReference type="GO" id="GO:0003924">
    <property type="term" value="F:GTPase activity"/>
    <property type="evidence" value="ECO:0007669"/>
    <property type="project" value="InterPro"/>
</dbReference>
<accession>A0A699YQK4</accession>
<evidence type="ECO:0000256" key="2">
    <source>
        <dbReference type="ARBA" id="ARBA00023134"/>
    </source>
</evidence>
<keyword evidence="4" id="KW-0479">Metal-binding</keyword>
<feature type="non-terminal residue" evidence="5">
    <location>
        <position position="1"/>
    </location>
</feature>
<keyword evidence="6" id="KW-1185">Reference proteome</keyword>
<evidence type="ECO:0000256" key="3">
    <source>
        <dbReference type="PIRSR" id="PIRSR606689-1"/>
    </source>
</evidence>
<dbReference type="InterPro" id="IPR027417">
    <property type="entry name" value="P-loop_NTPase"/>
</dbReference>
<feature type="binding site" evidence="4">
    <location>
        <position position="8"/>
    </location>
    <ligand>
        <name>Mg(2+)</name>
        <dbReference type="ChEBI" id="CHEBI:18420"/>
    </ligand>
</feature>
<dbReference type="EMBL" id="BLLF01000162">
    <property type="protein sequence ID" value="GFH08449.1"/>
    <property type="molecule type" value="Genomic_DNA"/>
</dbReference>
<feature type="binding site" evidence="4">
    <location>
        <position position="25"/>
    </location>
    <ligand>
        <name>Mg(2+)</name>
        <dbReference type="ChEBI" id="CHEBI:18420"/>
    </ligand>
</feature>
<keyword evidence="1 3" id="KW-0547">Nucleotide-binding</keyword>
<feature type="binding site" evidence="3">
    <location>
        <begin position="1"/>
        <end position="8"/>
    </location>
    <ligand>
        <name>GTP</name>
        <dbReference type="ChEBI" id="CHEBI:37565"/>
    </ligand>
</feature>
<evidence type="ECO:0008006" key="7">
    <source>
        <dbReference type="Google" id="ProtNLM"/>
    </source>
</evidence>
<evidence type="ECO:0000313" key="5">
    <source>
        <dbReference type="EMBL" id="GFH08449.1"/>
    </source>
</evidence>
<feature type="binding site" evidence="3">
    <location>
        <position position="47"/>
    </location>
    <ligand>
        <name>GTP</name>
        <dbReference type="ChEBI" id="CHEBI:37565"/>
    </ligand>
</feature>
<dbReference type="AlphaFoldDB" id="A0A699YQK4"/>
<dbReference type="Pfam" id="PF00025">
    <property type="entry name" value="Arf"/>
    <property type="match status" value="1"/>
</dbReference>
<reference evidence="5 6" key="1">
    <citation type="submission" date="2020-02" db="EMBL/GenBank/DDBJ databases">
        <title>Draft genome sequence of Haematococcus lacustris strain NIES-144.</title>
        <authorList>
            <person name="Morimoto D."/>
            <person name="Nakagawa S."/>
            <person name="Yoshida T."/>
            <person name="Sawayama S."/>
        </authorList>
    </citation>
    <scope>NUCLEOTIDE SEQUENCE [LARGE SCALE GENOMIC DNA]</scope>
    <source>
        <strain evidence="5 6">NIES-144</strain>
    </source>
</reference>
<feature type="non-terminal residue" evidence="5">
    <location>
        <position position="143"/>
    </location>
</feature>
<dbReference type="GO" id="GO:0005525">
    <property type="term" value="F:GTP binding"/>
    <property type="evidence" value="ECO:0007669"/>
    <property type="project" value="UniProtKB-KW"/>
</dbReference>
<comment type="caution">
    <text evidence="5">The sequence shown here is derived from an EMBL/GenBank/DDBJ whole genome shotgun (WGS) entry which is preliminary data.</text>
</comment>
<dbReference type="GO" id="GO:0046872">
    <property type="term" value="F:metal ion binding"/>
    <property type="evidence" value="ECO:0007669"/>
    <property type="project" value="UniProtKB-KW"/>
</dbReference>
<dbReference type="SMART" id="SM00177">
    <property type="entry name" value="ARF"/>
    <property type="match status" value="1"/>
</dbReference>
<keyword evidence="4" id="KW-0460">Magnesium</keyword>